<dbReference type="SMART" id="SM00342">
    <property type="entry name" value="HTH_ARAC"/>
    <property type="match status" value="1"/>
</dbReference>
<keyword evidence="5" id="KW-0805">Transcription regulation</keyword>
<keyword evidence="6" id="KW-0238">DNA-binding</keyword>
<dbReference type="PROSITE" id="PS50110">
    <property type="entry name" value="RESPONSE_REGULATORY"/>
    <property type="match status" value="1"/>
</dbReference>
<evidence type="ECO:0000256" key="5">
    <source>
        <dbReference type="ARBA" id="ARBA00023015"/>
    </source>
</evidence>
<name>A0A3B0BNS7_9BACL</name>
<dbReference type="Pfam" id="PF12833">
    <property type="entry name" value="HTH_18"/>
    <property type="match status" value="1"/>
</dbReference>
<dbReference type="SUPFAM" id="SSF52172">
    <property type="entry name" value="CheY-like"/>
    <property type="match status" value="1"/>
</dbReference>
<evidence type="ECO:0000256" key="7">
    <source>
        <dbReference type="ARBA" id="ARBA00023163"/>
    </source>
</evidence>
<evidence type="ECO:0000313" key="12">
    <source>
        <dbReference type="Proteomes" id="UP000282311"/>
    </source>
</evidence>
<keyword evidence="3 8" id="KW-0597">Phosphoprotein</keyword>
<comment type="caution">
    <text evidence="11">The sequence shown here is derived from an EMBL/GenBank/DDBJ whole genome shotgun (WGS) entry which is preliminary data.</text>
</comment>
<feature type="domain" description="HTH araC/xylS-type" evidence="9">
    <location>
        <begin position="279"/>
        <end position="377"/>
    </location>
</feature>
<reference evidence="11 12" key="1">
    <citation type="journal article" date="2007" name="Int. J. Syst. Evol. Microbiol.">
        <title>Paenibacillus ginsengarvi sp. nov., isolated from soil from ginseng cultivation.</title>
        <authorList>
            <person name="Yoon M.H."/>
            <person name="Ten L.N."/>
            <person name="Im W.T."/>
        </authorList>
    </citation>
    <scope>NUCLEOTIDE SEQUENCE [LARGE SCALE GENOMIC DNA]</scope>
    <source>
        <strain evidence="11 12">KCTC 13059</strain>
    </source>
</reference>
<dbReference type="Pfam" id="PF00072">
    <property type="entry name" value="Response_reg"/>
    <property type="match status" value="1"/>
</dbReference>
<feature type="domain" description="Response regulatory" evidence="10">
    <location>
        <begin position="45"/>
        <end position="162"/>
    </location>
</feature>
<keyword evidence="7" id="KW-0804">Transcription</keyword>
<evidence type="ECO:0000256" key="2">
    <source>
        <dbReference type="ARBA" id="ARBA00022490"/>
    </source>
</evidence>
<sequence length="380" mass="43816">MQLFHRQLPSGSLFRMQKKLTRFAVYVQNVYLRASERGPDAHMYEIVIAEDEHWLRSELAVMIERIGEGFTVVGEAVDGEDAWNMLMELWPSILITDIRMPRRDGLDVIRGIDEAGLPIVPIIVSGYDDFAYAQQAVRFGVSEYLLKPVKQEELQEALRRSLKRLGLLQEVNGCLRKVEFYLHGLPDGDAKKRLEELDALLQELRKSKTVHPNSRKTVLNVFSGKWIELIRGMRPDYDPGVPPVWDSFEQTQEYFHRLLEIWSFAVRDEADPNIRQTIRRACDYIASHYMQPLTLVKMAQLSSLSPSYFGYLFKQHTGQPFVAYLNGVRIQKAKALLMEDDIKVYEAAEMVGFVSLPHFNRLFKTATGKTPNDFRKGMGR</sequence>
<dbReference type="PANTHER" id="PTHR42713:SF3">
    <property type="entry name" value="TRANSCRIPTIONAL REGULATORY PROTEIN HPTR"/>
    <property type="match status" value="1"/>
</dbReference>
<dbReference type="GO" id="GO:0003700">
    <property type="term" value="F:DNA-binding transcription factor activity"/>
    <property type="evidence" value="ECO:0007669"/>
    <property type="project" value="InterPro"/>
</dbReference>
<dbReference type="GO" id="GO:0000160">
    <property type="term" value="P:phosphorelay signal transduction system"/>
    <property type="evidence" value="ECO:0007669"/>
    <property type="project" value="UniProtKB-KW"/>
</dbReference>
<dbReference type="GO" id="GO:0005737">
    <property type="term" value="C:cytoplasm"/>
    <property type="evidence" value="ECO:0007669"/>
    <property type="project" value="UniProtKB-SubCell"/>
</dbReference>
<dbReference type="SUPFAM" id="SSF46689">
    <property type="entry name" value="Homeodomain-like"/>
    <property type="match status" value="2"/>
</dbReference>
<dbReference type="AlphaFoldDB" id="A0A3B0BNS7"/>
<dbReference type="EMBL" id="RBAH01000026">
    <property type="protein sequence ID" value="RKN72996.1"/>
    <property type="molecule type" value="Genomic_DNA"/>
</dbReference>
<evidence type="ECO:0000256" key="6">
    <source>
        <dbReference type="ARBA" id="ARBA00023125"/>
    </source>
</evidence>
<protein>
    <submittedName>
        <fullName evidence="11">Response regulator</fullName>
    </submittedName>
</protein>
<evidence type="ECO:0000256" key="3">
    <source>
        <dbReference type="ARBA" id="ARBA00022553"/>
    </source>
</evidence>
<evidence type="ECO:0000256" key="4">
    <source>
        <dbReference type="ARBA" id="ARBA00023012"/>
    </source>
</evidence>
<dbReference type="InterPro" id="IPR009057">
    <property type="entry name" value="Homeodomain-like_sf"/>
</dbReference>
<comment type="subcellular location">
    <subcellularLocation>
        <location evidence="1">Cytoplasm</location>
    </subcellularLocation>
</comment>
<keyword evidence="2" id="KW-0963">Cytoplasm</keyword>
<dbReference type="InterPro" id="IPR011006">
    <property type="entry name" value="CheY-like_superfamily"/>
</dbReference>
<evidence type="ECO:0000259" key="9">
    <source>
        <dbReference type="PROSITE" id="PS01124"/>
    </source>
</evidence>
<dbReference type="Proteomes" id="UP000282311">
    <property type="component" value="Unassembled WGS sequence"/>
</dbReference>
<evidence type="ECO:0000313" key="11">
    <source>
        <dbReference type="EMBL" id="RKN72996.1"/>
    </source>
</evidence>
<dbReference type="PROSITE" id="PS00041">
    <property type="entry name" value="HTH_ARAC_FAMILY_1"/>
    <property type="match status" value="1"/>
</dbReference>
<proteinExistence type="predicted"/>
<dbReference type="PROSITE" id="PS01124">
    <property type="entry name" value="HTH_ARAC_FAMILY_2"/>
    <property type="match status" value="1"/>
</dbReference>
<keyword evidence="12" id="KW-1185">Reference proteome</keyword>
<accession>A0A3B0BNS7</accession>
<dbReference type="Gene3D" id="1.10.10.60">
    <property type="entry name" value="Homeodomain-like"/>
    <property type="match status" value="2"/>
</dbReference>
<evidence type="ECO:0000256" key="1">
    <source>
        <dbReference type="ARBA" id="ARBA00004496"/>
    </source>
</evidence>
<feature type="modified residue" description="4-aspartylphosphate" evidence="8">
    <location>
        <position position="97"/>
    </location>
</feature>
<dbReference type="PANTHER" id="PTHR42713">
    <property type="entry name" value="HISTIDINE KINASE-RELATED"/>
    <property type="match status" value="1"/>
</dbReference>
<dbReference type="Gene3D" id="3.40.50.2300">
    <property type="match status" value="1"/>
</dbReference>
<dbReference type="SMART" id="SM00448">
    <property type="entry name" value="REC"/>
    <property type="match status" value="1"/>
</dbReference>
<dbReference type="InterPro" id="IPR001789">
    <property type="entry name" value="Sig_transdc_resp-reg_receiver"/>
</dbReference>
<dbReference type="InterPro" id="IPR018062">
    <property type="entry name" value="HTH_AraC-typ_CS"/>
</dbReference>
<evidence type="ECO:0000259" key="10">
    <source>
        <dbReference type="PROSITE" id="PS50110"/>
    </source>
</evidence>
<gene>
    <name evidence="11" type="ORF">D7M11_28010</name>
</gene>
<dbReference type="InterPro" id="IPR051552">
    <property type="entry name" value="HptR"/>
</dbReference>
<dbReference type="InterPro" id="IPR018060">
    <property type="entry name" value="HTH_AraC"/>
</dbReference>
<dbReference type="CDD" id="cd17536">
    <property type="entry name" value="REC_YesN-like"/>
    <property type="match status" value="1"/>
</dbReference>
<organism evidence="11 12">
    <name type="scientific">Paenibacillus ginsengarvi</name>
    <dbReference type="NCBI Taxonomy" id="400777"/>
    <lineage>
        <taxon>Bacteria</taxon>
        <taxon>Bacillati</taxon>
        <taxon>Bacillota</taxon>
        <taxon>Bacilli</taxon>
        <taxon>Bacillales</taxon>
        <taxon>Paenibacillaceae</taxon>
        <taxon>Paenibacillus</taxon>
    </lineage>
</organism>
<evidence type="ECO:0000256" key="8">
    <source>
        <dbReference type="PROSITE-ProRule" id="PRU00169"/>
    </source>
</evidence>
<dbReference type="GO" id="GO:0043565">
    <property type="term" value="F:sequence-specific DNA binding"/>
    <property type="evidence" value="ECO:0007669"/>
    <property type="project" value="InterPro"/>
</dbReference>
<keyword evidence="4" id="KW-0902">Two-component regulatory system</keyword>